<dbReference type="AlphaFoldDB" id="E9G7G3"/>
<dbReference type="KEGG" id="dpx:DAPPUDRAFT_238808"/>
<protein>
    <submittedName>
        <fullName evidence="2">Uncharacterized protein</fullName>
    </submittedName>
</protein>
<evidence type="ECO:0000256" key="1">
    <source>
        <dbReference type="SAM" id="MobiDB-lite"/>
    </source>
</evidence>
<feature type="compositionally biased region" description="Basic and acidic residues" evidence="1">
    <location>
        <begin position="18"/>
        <end position="42"/>
    </location>
</feature>
<dbReference type="HOGENOM" id="CLU_2415496_0_0_1"/>
<accession>E9G7G3</accession>
<keyword evidence="3" id="KW-1185">Reference proteome</keyword>
<dbReference type="EMBL" id="GL732534">
    <property type="protein sequence ID" value="EFX84646.1"/>
    <property type="molecule type" value="Genomic_DNA"/>
</dbReference>
<dbReference type="InParanoid" id="E9G7G3"/>
<evidence type="ECO:0000313" key="2">
    <source>
        <dbReference type="EMBL" id="EFX84646.1"/>
    </source>
</evidence>
<gene>
    <name evidence="2" type="ORF">DAPPUDRAFT_238808</name>
</gene>
<name>E9G7G3_DAPPU</name>
<sequence>MLQGNCHATRNRAKRAPAKKEVPESERGGEVEKTPEPAKVDPKSPCTKNTGKAPEKSETNGKGKAHLPSLKSFGECNNEVTISAGTSSSYAH</sequence>
<dbReference type="Proteomes" id="UP000000305">
    <property type="component" value="Unassembled WGS sequence"/>
</dbReference>
<feature type="region of interest" description="Disordered" evidence="1">
    <location>
        <begin position="1"/>
        <end position="71"/>
    </location>
</feature>
<reference evidence="2 3" key="1">
    <citation type="journal article" date="2011" name="Science">
        <title>The ecoresponsive genome of Daphnia pulex.</title>
        <authorList>
            <person name="Colbourne J.K."/>
            <person name="Pfrender M.E."/>
            <person name="Gilbert D."/>
            <person name="Thomas W.K."/>
            <person name="Tucker A."/>
            <person name="Oakley T.H."/>
            <person name="Tokishita S."/>
            <person name="Aerts A."/>
            <person name="Arnold G.J."/>
            <person name="Basu M.K."/>
            <person name="Bauer D.J."/>
            <person name="Caceres C.E."/>
            <person name="Carmel L."/>
            <person name="Casola C."/>
            <person name="Choi J.H."/>
            <person name="Detter J.C."/>
            <person name="Dong Q."/>
            <person name="Dusheyko S."/>
            <person name="Eads B.D."/>
            <person name="Frohlich T."/>
            <person name="Geiler-Samerotte K.A."/>
            <person name="Gerlach D."/>
            <person name="Hatcher P."/>
            <person name="Jogdeo S."/>
            <person name="Krijgsveld J."/>
            <person name="Kriventseva E.V."/>
            <person name="Kultz D."/>
            <person name="Laforsch C."/>
            <person name="Lindquist E."/>
            <person name="Lopez J."/>
            <person name="Manak J.R."/>
            <person name="Muller J."/>
            <person name="Pangilinan J."/>
            <person name="Patwardhan R.P."/>
            <person name="Pitluck S."/>
            <person name="Pritham E.J."/>
            <person name="Rechtsteiner A."/>
            <person name="Rho M."/>
            <person name="Rogozin I.B."/>
            <person name="Sakarya O."/>
            <person name="Salamov A."/>
            <person name="Schaack S."/>
            <person name="Shapiro H."/>
            <person name="Shiga Y."/>
            <person name="Skalitzky C."/>
            <person name="Smith Z."/>
            <person name="Souvorov A."/>
            <person name="Sung W."/>
            <person name="Tang Z."/>
            <person name="Tsuchiya D."/>
            <person name="Tu H."/>
            <person name="Vos H."/>
            <person name="Wang M."/>
            <person name="Wolf Y.I."/>
            <person name="Yamagata H."/>
            <person name="Yamada T."/>
            <person name="Ye Y."/>
            <person name="Shaw J.R."/>
            <person name="Andrews J."/>
            <person name="Crease T.J."/>
            <person name="Tang H."/>
            <person name="Lucas S.M."/>
            <person name="Robertson H.M."/>
            <person name="Bork P."/>
            <person name="Koonin E.V."/>
            <person name="Zdobnov E.M."/>
            <person name="Grigoriev I.V."/>
            <person name="Lynch M."/>
            <person name="Boore J.L."/>
        </authorList>
    </citation>
    <scope>NUCLEOTIDE SEQUENCE [LARGE SCALE GENOMIC DNA]</scope>
</reference>
<organism evidence="2 3">
    <name type="scientific">Daphnia pulex</name>
    <name type="common">Water flea</name>
    <dbReference type="NCBI Taxonomy" id="6669"/>
    <lineage>
        <taxon>Eukaryota</taxon>
        <taxon>Metazoa</taxon>
        <taxon>Ecdysozoa</taxon>
        <taxon>Arthropoda</taxon>
        <taxon>Crustacea</taxon>
        <taxon>Branchiopoda</taxon>
        <taxon>Diplostraca</taxon>
        <taxon>Cladocera</taxon>
        <taxon>Anomopoda</taxon>
        <taxon>Daphniidae</taxon>
        <taxon>Daphnia</taxon>
    </lineage>
</organism>
<evidence type="ECO:0000313" key="3">
    <source>
        <dbReference type="Proteomes" id="UP000000305"/>
    </source>
</evidence>
<proteinExistence type="predicted"/>